<dbReference type="InterPro" id="IPR051161">
    <property type="entry name" value="Mannose-6P_isomerase_type2"/>
</dbReference>
<name>A0A5C5Z015_9BACT</name>
<organism evidence="10 11">
    <name type="scientific">Novipirellula herctigrandis</name>
    <dbReference type="NCBI Taxonomy" id="2527986"/>
    <lineage>
        <taxon>Bacteria</taxon>
        <taxon>Pseudomonadati</taxon>
        <taxon>Planctomycetota</taxon>
        <taxon>Planctomycetia</taxon>
        <taxon>Pirellulales</taxon>
        <taxon>Pirellulaceae</taxon>
        <taxon>Novipirellula</taxon>
    </lineage>
</organism>
<evidence type="ECO:0000256" key="1">
    <source>
        <dbReference type="ARBA" id="ARBA00006115"/>
    </source>
</evidence>
<dbReference type="InterPro" id="IPR054566">
    <property type="entry name" value="ManC/GMP-like_b-helix"/>
</dbReference>
<evidence type="ECO:0000256" key="2">
    <source>
        <dbReference type="ARBA" id="ARBA00012387"/>
    </source>
</evidence>
<keyword evidence="4 10" id="KW-0548">Nucleotidyltransferase</keyword>
<evidence type="ECO:0000259" key="9">
    <source>
        <dbReference type="Pfam" id="PF22640"/>
    </source>
</evidence>
<evidence type="ECO:0000313" key="11">
    <source>
        <dbReference type="Proteomes" id="UP000315010"/>
    </source>
</evidence>
<dbReference type="InterPro" id="IPR029044">
    <property type="entry name" value="Nucleotide-diphossugar_trans"/>
</dbReference>
<dbReference type="Gene3D" id="3.90.550.10">
    <property type="entry name" value="Spore Coat Polysaccharide Biosynthesis Protein SpsA, Chain A"/>
    <property type="match status" value="1"/>
</dbReference>
<dbReference type="PANTHER" id="PTHR46390:SF1">
    <property type="entry name" value="MANNOSE-1-PHOSPHATE GUANYLYLTRANSFERASE"/>
    <property type="match status" value="1"/>
</dbReference>
<protein>
    <recommendedName>
        <fullName evidence="2">mannose-1-phosphate guanylyltransferase</fullName>
        <ecNumber evidence="2">2.7.7.13</ecNumber>
    </recommendedName>
</protein>
<evidence type="ECO:0000259" key="8">
    <source>
        <dbReference type="Pfam" id="PF00483"/>
    </source>
</evidence>
<dbReference type="GO" id="GO:0005525">
    <property type="term" value="F:GTP binding"/>
    <property type="evidence" value="ECO:0007669"/>
    <property type="project" value="UniProtKB-KW"/>
</dbReference>
<proteinExistence type="inferred from homology"/>
<dbReference type="SUPFAM" id="SSF159283">
    <property type="entry name" value="Guanosine diphospho-D-mannose pyrophosphorylase/mannose-6-phosphate isomerase linker domain"/>
    <property type="match status" value="1"/>
</dbReference>
<dbReference type="SUPFAM" id="SSF53448">
    <property type="entry name" value="Nucleotide-diphospho-sugar transferases"/>
    <property type="match status" value="1"/>
</dbReference>
<reference evidence="10 11" key="1">
    <citation type="submission" date="2019-02" db="EMBL/GenBank/DDBJ databases">
        <title>Deep-cultivation of Planctomycetes and their phenomic and genomic characterization uncovers novel biology.</title>
        <authorList>
            <person name="Wiegand S."/>
            <person name="Jogler M."/>
            <person name="Boedeker C."/>
            <person name="Pinto D."/>
            <person name="Vollmers J."/>
            <person name="Rivas-Marin E."/>
            <person name="Kohn T."/>
            <person name="Peeters S.H."/>
            <person name="Heuer A."/>
            <person name="Rast P."/>
            <person name="Oberbeckmann S."/>
            <person name="Bunk B."/>
            <person name="Jeske O."/>
            <person name="Meyerdierks A."/>
            <person name="Storesund J.E."/>
            <person name="Kallscheuer N."/>
            <person name="Luecker S."/>
            <person name="Lage O.M."/>
            <person name="Pohl T."/>
            <person name="Merkel B.J."/>
            <person name="Hornburger P."/>
            <person name="Mueller R.-W."/>
            <person name="Bruemmer F."/>
            <person name="Labrenz M."/>
            <person name="Spormann A.M."/>
            <person name="Op Den Camp H."/>
            <person name="Overmann J."/>
            <person name="Amann R."/>
            <person name="Jetten M.S.M."/>
            <person name="Mascher T."/>
            <person name="Medema M.H."/>
            <person name="Devos D.P."/>
            <person name="Kaster A.-K."/>
            <person name="Ovreas L."/>
            <person name="Rohde M."/>
            <person name="Galperin M.Y."/>
            <person name="Jogler C."/>
        </authorList>
    </citation>
    <scope>NUCLEOTIDE SEQUENCE [LARGE SCALE GENOMIC DNA]</scope>
    <source>
        <strain evidence="10 11">CA13</strain>
    </source>
</reference>
<dbReference type="InterPro" id="IPR005835">
    <property type="entry name" value="NTP_transferase_dom"/>
</dbReference>
<evidence type="ECO:0000256" key="3">
    <source>
        <dbReference type="ARBA" id="ARBA00022679"/>
    </source>
</evidence>
<dbReference type="Pfam" id="PF22640">
    <property type="entry name" value="ManC_GMP_beta-helix"/>
    <property type="match status" value="1"/>
</dbReference>
<evidence type="ECO:0000256" key="6">
    <source>
        <dbReference type="ARBA" id="ARBA00023134"/>
    </source>
</evidence>
<gene>
    <name evidence="10" type="primary">manC</name>
    <name evidence="10" type="ORF">CA13_14350</name>
</gene>
<evidence type="ECO:0000256" key="7">
    <source>
        <dbReference type="ARBA" id="ARBA00047343"/>
    </source>
</evidence>
<comment type="similarity">
    <text evidence="1">Belongs to the mannose-6-phosphate isomerase type 2 family.</text>
</comment>
<keyword evidence="5" id="KW-0547">Nucleotide-binding</keyword>
<dbReference type="EC" id="2.7.7.13" evidence="2"/>
<feature type="domain" description="Nucleotidyl transferase" evidence="8">
    <location>
        <begin position="4"/>
        <end position="284"/>
    </location>
</feature>
<keyword evidence="11" id="KW-1185">Reference proteome</keyword>
<dbReference type="InterPro" id="IPR049577">
    <property type="entry name" value="GMPP_N"/>
</dbReference>
<keyword evidence="6" id="KW-0342">GTP-binding</keyword>
<comment type="catalytic activity">
    <reaction evidence="7">
        <text>alpha-D-mannose 1-phosphate + GTP + H(+) = GDP-alpha-D-mannose + diphosphate</text>
        <dbReference type="Rhea" id="RHEA:15229"/>
        <dbReference type="ChEBI" id="CHEBI:15378"/>
        <dbReference type="ChEBI" id="CHEBI:33019"/>
        <dbReference type="ChEBI" id="CHEBI:37565"/>
        <dbReference type="ChEBI" id="CHEBI:57527"/>
        <dbReference type="ChEBI" id="CHEBI:58409"/>
        <dbReference type="EC" id="2.7.7.13"/>
    </reaction>
</comment>
<dbReference type="OrthoDB" id="9806359at2"/>
<evidence type="ECO:0000256" key="5">
    <source>
        <dbReference type="ARBA" id="ARBA00022741"/>
    </source>
</evidence>
<dbReference type="PANTHER" id="PTHR46390">
    <property type="entry name" value="MANNOSE-1-PHOSPHATE GUANYLYLTRANSFERASE"/>
    <property type="match status" value="1"/>
</dbReference>
<dbReference type="EMBL" id="SJPJ01000001">
    <property type="protein sequence ID" value="TWT80023.1"/>
    <property type="molecule type" value="Genomic_DNA"/>
</dbReference>
<dbReference type="GO" id="GO:0004475">
    <property type="term" value="F:mannose-1-phosphate guanylyltransferase (GTP) activity"/>
    <property type="evidence" value="ECO:0007669"/>
    <property type="project" value="UniProtKB-EC"/>
</dbReference>
<comment type="caution">
    <text evidence="10">The sequence shown here is derived from an EMBL/GenBank/DDBJ whole genome shotgun (WGS) entry which is preliminary data.</text>
</comment>
<evidence type="ECO:0000313" key="10">
    <source>
        <dbReference type="EMBL" id="TWT80023.1"/>
    </source>
</evidence>
<keyword evidence="3 10" id="KW-0808">Transferase</keyword>
<sequence length="359" mass="39230">MLHAVIMAGGSGTRFWPASRTLRPKQLLTLHGKRSMIQSTIDRLGDLVPPSRQMIVTNKVLVDAIAEQLPALPKQNIVGEPCKRDTAPCVGLAAALVNHQDSDGIMAVMPSDHVIASHEAFQNALAIGEKLIKEDPTRIVTFGIPPEYPAESFGYIERGEPIGSGGDANIYKVKQFREKPDRATAEAYVASGSFYWNAGIFLWKASTILDALQKNAPEIYKHIEAIAARIGEADYAETLEREFAAIKGKSIDYAVMETYKNVVVIEADFPWDDVGSWQALSRLHEPDALGNAVVGTHVNIDSKDCIVHASEGHTIVTIDLDDMIVVQTADATLVAPKDAEERVREVVKALQDRGLNELL</sequence>
<evidence type="ECO:0000256" key="4">
    <source>
        <dbReference type="ARBA" id="ARBA00022695"/>
    </source>
</evidence>
<dbReference type="GO" id="GO:0009298">
    <property type="term" value="P:GDP-mannose biosynthetic process"/>
    <property type="evidence" value="ECO:0007669"/>
    <property type="project" value="TreeGrafter"/>
</dbReference>
<dbReference type="AlphaFoldDB" id="A0A5C5Z015"/>
<dbReference type="CDD" id="cd02509">
    <property type="entry name" value="GDP-M1P_Guanylyltransferase"/>
    <property type="match status" value="1"/>
</dbReference>
<dbReference type="Pfam" id="PF00483">
    <property type="entry name" value="NTP_transferase"/>
    <property type="match status" value="1"/>
</dbReference>
<dbReference type="Proteomes" id="UP000315010">
    <property type="component" value="Unassembled WGS sequence"/>
</dbReference>
<dbReference type="FunFam" id="3.90.550.10:FF:000046">
    <property type="entry name" value="Mannose-1-phosphate guanylyltransferase (GDP)"/>
    <property type="match status" value="1"/>
</dbReference>
<dbReference type="RefSeq" id="WP_146395126.1">
    <property type="nucleotide sequence ID" value="NZ_SJPJ01000001.1"/>
</dbReference>
<accession>A0A5C5Z015</accession>
<feature type="domain" description="MannoseP isomerase/GMP-like beta-helix" evidence="9">
    <location>
        <begin position="295"/>
        <end position="350"/>
    </location>
</feature>